<evidence type="ECO:0000256" key="4">
    <source>
        <dbReference type="ARBA" id="ARBA00022553"/>
    </source>
</evidence>
<evidence type="ECO:0000256" key="7">
    <source>
        <dbReference type="ARBA" id="ARBA00022777"/>
    </source>
</evidence>
<dbReference type="SMART" id="SM01079">
    <property type="entry name" value="CHASE"/>
    <property type="match status" value="1"/>
</dbReference>
<evidence type="ECO:0000256" key="3">
    <source>
        <dbReference type="ARBA" id="ARBA00012438"/>
    </source>
</evidence>
<dbReference type="InterPro" id="IPR042240">
    <property type="entry name" value="CHASE_sf"/>
</dbReference>
<dbReference type="STRING" id="573024.SAMN05216208_1232"/>
<comment type="catalytic activity">
    <reaction evidence="1">
        <text>ATP + protein L-histidine = ADP + protein N-phospho-L-histidine.</text>
        <dbReference type="EC" id="2.7.13.3"/>
    </reaction>
</comment>
<protein>
    <recommendedName>
        <fullName evidence="3">histidine kinase</fullName>
        <ecNumber evidence="3">2.7.13.3</ecNumber>
    </recommendedName>
</protein>
<dbReference type="InterPro" id="IPR036097">
    <property type="entry name" value="HisK_dim/P_sf"/>
</dbReference>
<dbReference type="Pfam" id="PF03924">
    <property type="entry name" value="CHASE"/>
    <property type="match status" value="1"/>
</dbReference>
<feature type="domain" description="Histidine kinase" evidence="12">
    <location>
        <begin position="431"/>
        <end position="673"/>
    </location>
</feature>
<dbReference type="CDD" id="cd16922">
    <property type="entry name" value="HATPase_EvgS-ArcB-TorS-like"/>
    <property type="match status" value="1"/>
</dbReference>
<dbReference type="GO" id="GO:0009927">
    <property type="term" value="F:histidine phosphotransfer kinase activity"/>
    <property type="evidence" value="ECO:0007669"/>
    <property type="project" value="TreeGrafter"/>
</dbReference>
<dbReference type="Gene3D" id="3.30.450.20">
    <property type="entry name" value="PAS domain"/>
    <property type="match status" value="1"/>
</dbReference>
<dbReference type="InterPro" id="IPR036890">
    <property type="entry name" value="HATPase_C_sf"/>
</dbReference>
<name>A0A1N7FBJ3_9RHOB</name>
<keyword evidence="5" id="KW-0808">Transferase</keyword>
<dbReference type="CDD" id="cd00082">
    <property type="entry name" value="HisKA"/>
    <property type="match status" value="1"/>
</dbReference>
<dbReference type="OrthoDB" id="9801651at2"/>
<keyword evidence="8 11" id="KW-1133">Transmembrane helix</keyword>
<dbReference type="PROSITE" id="PS50839">
    <property type="entry name" value="CHASE"/>
    <property type="match status" value="1"/>
</dbReference>
<gene>
    <name evidence="14" type="ORF">SAMN05421666_0904</name>
</gene>
<dbReference type="InterPro" id="IPR003594">
    <property type="entry name" value="HATPase_dom"/>
</dbReference>
<evidence type="ECO:0000256" key="6">
    <source>
        <dbReference type="ARBA" id="ARBA00022692"/>
    </source>
</evidence>
<evidence type="ECO:0000256" key="1">
    <source>
        <dbReference type="ARBA" id="ARBA00000085"/>
    </source>
</evidence>
<keyword evidence="6 11" id="KW-0812">Transmembrane</keyword>
<keyword evidence="9" id="KW-0902">Two-component regulatory system</keyword>
<evidence type="ECO:0000256" key="11">
    <source>
        <dbReference type="SAM" id="Phobius"/>
    </source>
</evidence>
<feature type="transmembrane region" description="Helical" evidence="11">
    <location>
        <begin position="264"/>
        <end position="283"/>
    </location>
</feature>
<keyword evidence="10 11" id="KW-0472">Membrane</keyword>
<comment type="subcellular location">
    <subcellularLocation>
        <location evidence="2">Membrane</location>
    </subcellularLocation>
</comment>
<dbReference type="SMART" id="SM00387">
    <property type="entry name" value="HATPase_c"/>
    <property type="match status" value="1"/>
</dbReference>
<dbReference type="InterPro" id="IPR004358">
    <property type="entry name" value="Sig_transdc_His_kin-like_C"/>
</dbReference>
<dbReference type="PROSITE" id="PS50109">
    <property type="entry name" value="HIS_KIN"/>
    <property type="match status" value="1"/>
</dbReference>
<dbReference type="PANTHER" id="PTHR43047">
    <property type="entry name" value="TWO-COMPONENT HISTIDINE PROTEIN KINASE"/>
    <property type="match status" value="1"/>
</dbReference>
<dbReference type="PANTHER" id="PTHR43047:SF72">
    <property type="entry name" value="OSMOSENSING HISTIDINE PROTEIN KINASE SLN1"/>
    <property type="match status" value="1"/>
</dbReference>
<accession>A0A1N7FBJ3</accession>
<keyword evidence="7" id="KW-0418">Kinase</keyword>
<evidence type="ECO:0000313" key="14">
    <source>
        <dbReference type="EMBL" id="SIR97690.1"/>
    </source>
</evidence>
<evidence type="ECO:0000259" key="13">
    <source>
        <dbReference type="PROSITE" id="PS50839"/>
    </source>
</evidence>
<dbReference type="RefSeq" id="WP_076531321.1">
    <property type="nucleotide sequence ID" value="NZ_FOAC01000001.1"/>
</dbReference>
<dbReference type="GO" id="GO:0005886">
    <property type="term" value="C:plasma membrane"/>
    <property type="evidence" value="ECO:0007669"/>
    <property type="project" value="TreeGrafter"/>
</dbReference>
<dbReference type="EMBL" id="FTNV01000001">
    <property type="protein sequence ID" value="SIR97690.1"/>
    <property type="molecule type" value="Genomic_DNA"/>
</dbReference>
<evidence type="ECO:0000256" key="2">
    <source>
        <dbReference type="ARBA" id="ARBA00004370"/>
    </source>
</evidence>
<keyword evidence="15" id="KW-1185">Reference proteome</keyword>
<dbReference type="InterPro" id="IPR003661">
    <property type="entry name" value="HisK_dim/P_dom"/>
</dbReference>
<dbReference type="FunFam" id="3.30.565.10:FF:000010">
    <property type="entry name" value="Sensor histidine kinase RcsC"/>
    <property type="match status" value="1"/>
</dbReference>
<dbReference type="GO" id="GO:0000155">
    <property type="term" value="F:phosphorelay sensor kinase activity"/>
    <property type="evidence" value="ECO:0007669"/>
    <property type="project" value="InterPro"/>
</dbReference>
<keyword evidence="4" id="KW-0597">Phosphoprotein</keyword>
<evidence type="ECO:0000256" key="8">
    <source>
        <dbReference type="ARBA" id="ARBA00022989"/>
    </source>
</evidence>
<evidence type="ECO:0000313" key="15">
    <source>
        <dbReference type="Proteomes" id="UP000186019"/>
    </source>
</evidence>
<organism evidence="14 15">
    <name type="scientific">Roseovarius nanhaiticus</name>
    <dbReference type="NCBI Taxonomy" id="573024"/>
    <lineage>
        <taxon>Bacteria</taxon>
        <taxon>Pseudomonadati</taxon>
        <taxon>Pseudomonadota</taxon>
        <taxon>Alphaproteobacteria</taxon>
        <taxon>Rhodobacterales</taxon>
        <taxon>Roseobacteraceae</taxon>
        <taxon>Roseovarius</taxon>
    </lineage>
</organism>
<proteinExistence type="predicted"/>
<dbReference type="Gene3D" id="3.30.450.350">
    <property type="entry name" value="CHASE domain"/>
    <property type="match status" value="1"/>
</dbReference>
<dbReference type="Pfam" id="PF12860">
    <property type="entry name" value="PAS_7"/>
    <property type="match status" value="1"/>
</dbReference>
<feature type="transmembrane region" description="Helical" evidence="11">
    <location>
        <begin position="12"/>
        <end position="32"/>
    </location>
</feature>
<dbReference type="Pfam" id="PF00512">
    <property type="entry name" value="HisKA"/>
    <property type="match status" value="1"/>
</dbReference>
<dbReference type="SUPFAM" id="SSF47384">
    <property type="entry name" value="Homodimeric domain of signal transducing histidine kinase"/>
    <property type="match status" value="1"/>
</dbReference>
<dbReference type="AlphaFoldDB" id="A0A1N7FBJ3"/>
<dbReference type="PRINTS" id="PR00344">
    <property type="entry name" value="BCTRLSENSOR"/>
</dbReference>
<dbReference type="InterPro" id="IPR006189">
    <property type="entry name" value="CHASE_dom"/>
</dbReference>
<reference evidence="15" key="1">
    <citation type="submission" date="2017-01" db="EMBL/GenBank/DDBJ databases">
        <authorList>
            <person name="Varghese N."/>
            <person name="Submissions S."/>
        </authorList>
    </citation>
    <scope>NUCLEOTIDE SEQUENCE [LARGE SCALE GENOMIC DNA]</scope>
    <source>
        <strain evidence="15">DSM 29590</strain>
    </source>
</reference>
<dbReference type="Pfam" id="PF02518">
    <property type="entry name" value="HATPase_c"/>
    <property type="match status" value="1"/>
</dbReference>
<evidence type="ECO:0000259" key="12">
    <source>
        <dbReference type="PROSITE" id="PS50109"/>
    </source>
</evidence>
<dbReference type="EC" id="2.7.13.3" evidence="3"/>
<feature type="domain" description="CHASE" evidence="13">
    <location>
        <begin position="112"/>
        <end position="195"/>
    </location>
</feature>
<dbReference type="InterPro" id="IPR005467">
    <property type="entry name" value="His_kinase_dom"/>
</dbReference>
<dbReference type="SMART" id="SM00388">
    <property type="entry name" value="HisKA"/>
    <property type="match status" value="1"/>
</dbReference>
<dbReference type="SUPFAM" id="SSF55874">
    <property type="entry name" value="ATPase domain of HSP90 chaperone/DNA topoisomerase II/histidine kinase"/>
    <property type="match status" value="1"/>
</dbReference>
<dbReference type="Gene3D" id="1.10.287.130">
    <property type="match status" value="1"/>
</dbReference>
<evidence type="ECO:0000256" key="9">
    <source>
        <dbReference type="ARBA" id="ARBA00023012"/>
    </source>
</evidence>
<evidence type="ECO:0000256" key="5">
    <source>
        <dbReference type="ARBA" id="ARBA00022679"/>
    </source>
</evidence>
<dbReference type="Proteomes" id="UP000186019">
    <property type="component" value="Unassembled WGS sequence"/>
</dbReference>
<sequence>MTPLKSYIVSKGYLILALVAVMSVMVIGFAVIKSDRERYTASVRHNVEMALDRATDQIRYQFFESVLISNKIESLLENSREIPEAQIARVVDELIQHNPSVVTVALAPNLEVTHSFPQNANQGTVGLKYFEVPAQMSSVARAYRWRSPVVVGPVQLVQGGEGFILRYPVQIRRDDADTPRFWGIISIVVKSDQLFGAYGSDNMDYEFGLRELHSSSRPYRSMFGDPDLFEGDPVIREITMLGSTWQATAKPKEGWPAYSPQSPVIMLLTLISAVLLLAILMVLRRLSTRIEKANALLAETIECIDEGFIAFDEKDRLVTVNERYLSYYPKIADAAVPGVTFEELIRIDAARNNYPEAIGREEEWIQDRLAAHYNPGAPFFQKSDQDRWFKVVEAKSPRGYTVGIRTDVTAVKRAQELAERADREKTEFLNNVSHELRTPLTVISGRVAFLQNPNLLAQAKTLQAALSADELSREDVISAVAEYQDQVSKQGASALSAAQHMLRLVEDLLDWTKVESGRLELDLAPVEVGTIASSIVSDLRPAAEAKGLRLSYFSDCDATIMADQTRLKQILYNLTSNAIKFTQTGGISLVVTHDDDEIVFTVKDTGCGIRQEDFSRIFKRFQQVDGSMTRQMNGLGLGLAIADQLAKLHGGALSLTSTVGEGSAFRLVLPKPAVSAHWPSYPRLKAV</sequence>
<dbReference type="Gene3D" id="3.30.565.10">
    <property type="entry name" value="Histidine kinase-like ATPase, C-terminal domain"/>
    <property type="match status" value="1"/>
</dbReference>
<evidence type="ECO:0000256" key="10">
    <source>
        <dbReference type="ARBA" id="ARBA00023136"/>
    </source>
</evidence>